<dbReference type="Proteomes" id="UP000317371">
    <property type="component" value="Unassembled WGS sequence"/>
</dbReference>
<protein>
    <recommendedName>
        <fullName evidence="2">Fibronectin type-III domain-containing protein</fullName>
    </recommendedName>
</protein>
<dbReference type="OrthoDB" id="161033at2"/>
<evidence type="ECO:0000313" key="3">
    <source>
        <dbReference type="EMBL" id="TQE94124.1"/>
    </source>
</evidence>
<proteinExistence type="predicted"/>
<evidence type="ECO:0000259" key="2">
    <source>
        <dbReference type="PROSITE" id="PS50853"/>
    </source>
</evidence>
<feature type="domain" description="Fibronectin type-III" evidence="2">
    <location>
        <begin position="995"/>
        <end position="1087"/>
    </location>
</feature>
<gene>
    <name evidence="3" type="ORF">FKZ61_18000</name>
</gene>
<sequence>MSPYSTQARGFSPGRLARLLGSCMVVVGFWLWMAAGGHLLAQEVDPTAPEAPQLLAPQDGAVTTGQSHPPLGVPVLQWTPVADATRYRVQVSESAAFADPVVEKTTVGTSYVPTEALKDGTYYWRVRAEQGAVAGPYSETRRFTKDWSNGGALAPQLLSPAHDSEIAAFGHQDFRWSPVYGAATYRLEVALDEGFTNLVYSATAVKHQHTPTARFANNRYYWRVTPVDAAGNYSQSSPVWSFVYNWNTAPQLLAPDDGLEPAYVPRFQWTAVEGAHTYQLEISTEEDFSSKTIYQTANTEYTPVKQLNNDQDYYWRVKAIDYGGHSSPWSEVRHFRTRWYFQPTLLTPANNAILQSYPFFSWTPIPGVERYQIQIDKSSSFDRPIADIKIYNVTSYAQPEWRDVLIEGSYYWRVRGIDAEDNYTPWSDTRAFRVGYTTTPNPIYPPYYYPPNTAELPVHRDETVAWPLFIWDSALSYNSDTGLTQRPDYYQLTVSSDPAFQTINFQIETLGNAAAPTLAHPFNGLVDGQTYYWRVRAYKDGGQMGSENIWLARIDRGSSTLPVTESIQLIYPADAFEAVEVPPILGWLPVAGADRYRVQVSRDRDFTDVVDEATATHLNYVPWQGRLEAMPMGTYWWRVQAQDASGSPLGGWSEVRHFNLSYDLIMGNPYDFVPPATSLLDTQGGYDPLLTQVATSPDGGWGAYELGDLHIMLNRPTGDENNLYWVIAFGTPNPVTGTVRYGLYVDVDHREGEGGSTDPMGKPIAVDPLYAPDYVLYIDRNGDTLDAGNSFFLEWDGQSWMPRPSLAGIGGQVHYDSTTQAVQLQVPFTALGAGREDFVGSLAITVFSTTTDPADGLRDSLPVQAGTLNRPAFVSDMLTPLYPFDTPLSNPFVFQDMPPIRWRTPYFDSVDGYQVQLAKDPKFTQVVEEWETYESSTWSFFTLLPATFQSIQAREDNESYYWRVRIRHERYRTSSSYFDYGPWSPPMRFKLSSRVPTNPRVIPEGVVTTPTFVWDRVEGAAGYVLQVDDDANFSKPVIDVKVGATSYTWTDPLPDGTYYWRVAIRRSDKVMGQWTAPMSFTKRSLAPTLLSPVGGVVINEQPTFTWAPVLTNTGTLRMAAPRYRLQISGDPNFSNPATYTTESTTYTPAKRQTLPDGTYYWRVAVIDADNNLGAYSEPQSFYKEYLPPHLMEPQQGAAVTPATVFRWDPIHGAANYRIQIDEDPFFGSAESATTDNAAYAATKELKGPLVYWRVQMLDEDNNPGPYEVGQVALQQFAIYLPLVANP</sequence>
<keyword evidence="1" id="KW-0812">Transmembrane</keyword>
<dbReference type="Pfam" id="PF25788">
    <property type="entry name" value="Ig_Rha78A_N"/>
    <property type="match status" value="1"/>
</dbReference>
<dbReference type="RefSeq" id="WP_141611552.1">
    <property type="nucleotide sequence ID" value="NZ_VIGC02000027.1"/>
</dbReference>
<keyword evidence="1" id="KW-0472">Membrane</keyword>
<dbReference type="InterPro" id="IPR013783">
    <property type="entry name" value="Ig-like_fold"/>
</dbReference>
<feature type="transmembrane region" description="Helical" evidence="1">
    <location>
        <begin position="16"/>
        <end position="35"/>
    </location>
</feature>
<dbReference type="InterPro" id="IPR003961">
    <property type="entry name" value="FN3_dom"/>
</dbReference>
<dbReference type="EMBL" id="VIGC01000027">
    <property type="protein sequence ID" value="TQE94124.1"/>
    <property type="molecule type" value="Genomic_DNA"/>
</dbReference>
<dbReference type="InterPro" id="IPR036116">
    <property type="entry name" value="FN3_sf"/>
</dbReference>
<dbReference type="PROSITE" id="PS50853">
    <property type="entry name" value="FN3"/>
    <property type="match status" value="1"/>
</dbReference>
<organism evidence="3 4">
    <name type="scientific">Litorilinea aerophila</name>
    <dbReference type="NCBI Taxonomy" id="1204385"/>
    <lineage>
        <taxon>Bacteria</taxon>
        <taxon>Bacillati</taxon>
        <taxon>Chloroflexota</taxon>
        <taxon>Caldilineae</taxon>
        <taxon>Caldilineales</taxon>
        <taxon>Caldilineaceae</taxon>
        <taxon>Litorilinea</taxon>
    </lineage>
</organism>
<accession>A0A540VBI3</accession>
<evidence type="ECO:0000256" key="1">
    <source>
        <dbReference type="SAM" id="Phobius"/>
    </source>
</evidence>
<keyword evidence="4" id="KW-1185">Reference proteome</keyword>
<evidence type="ECO:0000313" key="4">
    <source>
        <dbReference type="Proteomes" id="UP000317371"/>
    </source>
</evidence>
<comment type="caution">
    <text evidence="3">The sequence shown here is derived from an EMBL/GenBank/DDBJ whole genome shotgun (WGS) entry which is preliminary data.</text>
</comment>
<dbReference type="SUPFAM" id="SSF49265">
    <property type="entry name" value="Fibronectin type III"/>
    <property type="match status" value="2"/>
</dbReference>
<name>A0A540VBI3_9CHLR</name>
<dbReference type="Gene3D" id="2.60.40.10">
    <property type="entry name" value="Immunoglobulins"/>
    <property type="match status" value="9"/>
</dbReference>
<keyword evidence="1" id="KW-1133">Transmembrane helix</keyword>
<dbReference type="InParanoid" id="A0A540VBI3"/>
<reference evidence="3 4" key="1">
    <citation type="submission" date="2019-06" db="EMBL/GenBank/DDBJ databases">
        <title>Genome sequence of Litorilinea aerophila BAA-2444.</title>
        <authorList>
            <person name="Maclea K.S."/>
            <person name="Maurais E.G."/>
            <person name="Iannazzi L.C."/>
        </authorList>
    </citation>
    <scope>NUCLEOTIDE SEQUENCE [LARGE SCALE GENOMIC DNA]</scope>
    <source>
        <strain evidence="3 4">ATCC BAA-2444</strain>
    </source>
</reference>